<dbReference type="InterPro" id="IPR050476">
    <property type="entry name" value="Insect_CytP450_Detox"/>
</dbReference>
<evidence type="ECO:0000256" key="13">
    <source>
        <dbReference type="PIRSR" id="PIRSR602401-1"/>
    </source>
</evidence>
<dbReference type="EMBL" id="CAJPEV010000125">
    <property type="protein sequence ID" value="CAG0881005.1"/>
    <property type="molecule type" value="Genomic_DNA"/>
</dbReference>
<accession>A0A7R8ZY79</accession>
<evidence type="ECO:0000256" key="6">
    <source>
        <dbReference type="ARBA" id="ARBA00022723"/>
    </source>
</evidence>
<dbReference type="GO" id="GO:0020037">
    <property type="term" value="F:heme binding"/>
    <property type="evidence" value="ECO:0007669"/>
    <property type="project" value="InterPro"/>
</dbReference>
<evidence type="ECO:0000256" key="5">
    <source>
        <dbReference type="ARBA" id="ARBA00022617"/>
    </source>
</evidence>
<name>A0A7R8ZY79_9CRUS</name>
<evidence type="ECO:0000256" key="8">
    <source>
        <dbReference type="ARBA" id="ARBA00022848"/>
    </source>
</evidence>
<comment type="cofactor">
    <cofactor evidence="1 13">
        <name>heme</name>
        <dbReference type="ChEBI" id="CHEBI:30413"/>
    </cofactor>
</comment>
<evidence type="ECO:0000256" key="1">
    <source>
        <dbReference type="ARBA" id="ARBA00001971"/>
    </source>
</evidence>
<comment type="similarity">
    <text evidence="4">Belongs to the cytochrome P450 family.</text>
</comment>
<dbReference type="GO" id="GO:0016705">
    <property type="term" value="F:oxidoreductase activity, acting on paired donors, with incorporation or reduction of molecular oxygen"/>
    <property type="evidence" value="ECO:0007669"/>
    <property type="project" value="InterPro"/>
</dbReference>
<keyword evidence="6 13" id="KW-0479">Metal-binding</keyword>
<dbReference type="EMBL" id="LR899642">
    <property type="protein sequence ID" value="CAD7241351.1"/>
    <property type="molecule type" value="Genomic_DNA"/>
</dbReference>
<gene>
    <name evidence="14" type="ORF">DSTB1V02_LOCUS1344</name>
</gene>
<keyword evidence="12" id="KW-0472">Membrane</keyword>
<evidence type="ECO:0000313" key="15">
    <source>
        <dbReference type="Proteomes" id="UP000677054"/>
    </source>
</evidence>
<evidence type="ECO:0000256" key="2">
    <source>
        <dbReference type="ARBA" id="ARBA00004174"/>
    </source>
</evidence>
<dbReference type="InterPro" id="IPR036396">
    <property type="entry name" value="Cyt_P450_sf"/>
</dbReference>
<keyword evidence="7" id="KW-0256">Endoplasmic reticulum</keyword>
<keyword evidence="10 13" id="KW-0408">Iron</keyword>
<reference evidence="14" key="1">
    <citation type="submission" date="2020-11" db="EMBL/GenBank/DDBJ databases">
        <authorList>
            <person name="Tran Van P."/>
        </authorList>
    </citation>
    <scope>NUCLEOTIDE SEQUENCE</scope>
</reference>
<dbReference type="PRINTS" id="PR00463">
    <property type="entry name" value="EP450I"/>
</dbReference>
<dbReference type="PRINTS" id="PR00385">
    <property type="entry name" value="P450"/>
</dbReference>
<evidence type="ECO:0000313" key="14">
    <source>
        <dbReference type="EMBL" id="CAD7241351.1"/>
    </source>
</evidence>
<dbReference type="GO" id="GO:0005506">
    <property type="term" value="F:iron ion binding"/>
    <property type="evidence" value="ECO:0007669"/>
    <property type="project" value="InterPro"/>
</dbReference>
<evidence type="ECO:0000256" key="9">
    <source>
        <dbReference type="ARBA" id="ARBA00023002"/>
    </source>
</evidence>
<evidence type="ECO:0000256" key="7">
    <source>
        <dbReference type="ARBA" id="ARBA00022824"/>
    </source>
</evidence>
<dbReference type="Proteomes" id="UP000677054">
    <property type="component" value="Unassembled WGS sequence"/>
</dbReference>
<dbReference type="GO" id="GO:0005789">
    <property type="term" value="C:endoplasmic reticulum membrane"/>
    <property type="evidence" value="ECO:0007669"/>
    <property type="project" value="UniProtKB-SubCell"/>
</dbReference>
<evidence type="ECO:0008006" key="16">
    <source>
        <dbReference type="Google" id="ProtNLM"/>
    </source>
</evidence>
<dbReference type="PANTHER" id="PTHR24292">
    <property type="entry name" value="CYTOCHROME P450"/>
    <property type="match status" value="1"/>
</dbReference>
<dbReference type="GO" id="GO:0004497">
    <property type="term" value="F:monooxygenase activity"/>
    <property type="evidence" value="ECO:0007669"/>
    <property type="project" value="UniProtKB-KW"/>
</dbReference>
<dbReference type="Gene3D" id="1.10.630.10">
    <property type="entry name" value="Cytochrome P450"/>
    <property type="match status" value="2"/>
</dbReference>
<keyword evidence="9" id="KW-0560">Oxidoreductase</keyword>
<dbReference type="FunFam" id="1.10.630.10:FF:000003">
    <property type="entry name" value="cytochrome P450 3A12-like isoform X2"/>
    <property type="match status" value="2"/>
</dbReference>
<keyword evidence="15" id="KW-1185">Reference proteome</keyword>
<comment type="subcellular location">
    <subcellularLocation>
        <location evidence="3">Endoplasmic reticulum membrane</location>
        <topology evidence="3">Peripheral membrane protein</topology>
    </subcellularLocation>
    <subcellularLocation>
        <location evidence="2">Microsome membrane</location>
        <topology evidence="2">Peripheral membrane protein</topology>
    </subcellularLocation>
</comment>
<evidence type="ECO:0000256" key="12">
    <source>
        <dbReference type="ARBA" id="ARBA00023136"/>
    </source>
</evidence>
<organism evidence="14">
    <name type="scientific">Darwinula stevensoni</name>
    <dbReference type="NCBI Taxonomy" id="69355"/>
    <lineage>
        <taxon>Eukaryota</taxon>
        <taxon>Metazoa</taxon>
        <taxon>Ecdysozoa</taxon>
        <taxon>Arthropoda</taxon>
        <taxon>Crustacea</taxon>
        <taxon>Oligostraca</taxon>
        <taxon>Ostracoda</taxon>
        <taxon>Podocopa</taxon>
        <taxon>Podocopida</taxon>
        <taxon>Darwinulocopina</taxon>
        <taxon>Darwinuloidea</taxon>
        <taxon>Darwinulidae</taxon>
        <taxon>Darwinula</taxon>
    </lineage>
</organism>
<dbReference type="InterPro" id="IPR001128">
    <property type="entry name" value="Cyt_P450"/>
</dbReference>
<dbReference type="Pfam" id="PF00067">
    <property type="entry name" value="p450"/>
    <property type="match status" value="2"/>
</dbReference>
<protein>
    <recommendedName>
        <fullName evidence="16">Cytochrome P450</fullName>
    </recommendedName>
</protein>
<keyword evidence="5 13" id="KW-0349">Heme</keyword>
<dbReference type="InterPro" id="IPR002401">
    <property type="entry name" value="Cyt_P450_E_grp-I"/>
</dbReference>
<evidence type="ECO:0000256" key="4">
    <source>
        <dbReference type="ARBA" id="ARBA00010617"/>
    </source>
</evidence>
<dbReference type="OrthoDB" id="6434997at2759"/>
<evidence type="ECO:0000256" key="11">
    <source>
        <dbReference type="ARBA" id="ARBA00023033"/>
    </source>
</evidence>
<evidence type="ECO:0000256" key="10">
    <source>
        <dbReference type="ARBA" id="ARBA00023004"/>
    </source>
</evidence>
<dbReference type="InterPro" id="IPR017972">
    <property type="entry name" value="Cyt_P450_CS"/>
</dbReference>
<sequence length="927" mass="107755">MEFLGVDIPTSGLIFLALLFLLYKYFTRTWGTWSSQGIPEVKPWFVVGSRFTVYKDHLHLVDLEHRRRYGRTWGEYEGRRPLLFTTDTELVKLVTVKEFSFFTDRRDFDLKQEIFQDSLDQLQGEKWKAVRSLLGPGFTGNRMKTTAPMFLECAKTLTEVLKQDGADGKKGLHLSRYYGGFGLDVIASYGFGVEISSMKDADNPFVKNALRLLSNEKVDNPMVLLPLAFPKLFHYMDFFPSEASDFFVKVIREIVQARKQKPDAGTRKDFLDIILQALKQLEENEDYRRLGITQKVLEAQLIVFFLAGFDTVKTTMSFTSYYLALHPEIQSKVREEILDAIKATDGEIRHDTLSKLPLLDACIAESLRLHPPLSRLERVTKRDFHYKNIVIPKDSLVMIPVYALHREEEEFPEPEVWKPERFLEENKKHDPYAYLPFGIGPRMCIGQRFAQEMMRYAFVHILKELEIVKTADTPEKVEYLKGFLFLIQPTNLVVDHLHLVDLEHRRRYGRTWGEYEGRRPVLKWWLRLNHFDQWQFLKRKKSLAALELEFGEKWKAVRSLLGPGFTGGRMKTTAPMFLECAKTLTEILKRDGADGKKGLKLSRYYGGFGMDIIASYGFGVEISSMKDADNPFVKSALKLFSNEKVDNPMVLLMLSFPKLMHYMDLFPPEASDFFVKIVREIVEARKQNPHAGTRNDFLDIILQALKELEENEDYQRMGITQKVLEAQLMVFFLAGFDTVKTTMSFTSYYLALHPEIQSKVREEILDAIKATDGEIRHDTLSKLPLLDACIAESLRLHPPLSRLERVTKRDFHYKNIVIPKDSMVLIPLHALHREEEEFPEPEEWKPERFLEENKTHDPYTYLPFGVGPRMCIGQRFAQEMIRYGFVHILRELEIVRTADTPEKVEYLKGFLFLIQPTNLVVGFRPLH</sequence>
<keyword evidence="11" id="KW-0503">Monooxygenase</keyword>
<dbReference type="SUPFAM" id="SSF48264">
    <property type="entry name" value="Cytochrome P450"/>
    <property type="match status" value="2"/>
</dbReference>
<feature type="binding site" description="axial binding residue" evidence="13">
    <location>
        <position position="444"/>
    </location>
    <ligand>
        <name>heme</name>
        <dbReference type="ChEBI" id="CHEBI:30413"/>
    </ligand>
    <ligandPart>
        <name>Fe</name>
        <dbReference type="ChEBI" id="CHEBI:18248"/>
    </ligandPart>
</feature>
<dbReference type="PROSITE" id="PS00086">
    <property type="entry name" value="CYTOCHROME_P450"/>
    <property type="match status" value="2"/>
</dbReference>
<keyword evidence="8" id="KW-0492">Microsome</keyword>
<dbReference type="AlphaFoldDB" id="A0A7R8ZY79"/>
<dbReference type="PANTHER" id="PTHR24292:SF102">
    <property type="entry name" value="CYTOCHROME P450 FAMILY-RELATED"/>
    <property type="match status" value="1"/>
</dbReference>
<evidence type="ECO:0000256" key="3">
    <source>
        <dbReference type="ARBA" id="ARBA00004406"/>
    </source>
</evidence>
<proteinExistence type="inferred from homology"/>